<proteinExistence type="predicted"/>
<dbReference type="PANTHER" id="PTHR43775:SF51">
    <property type="entry name" value="INACTIVE PHENOLPHTHIOCEROL SYNTHESIS POLYKETIDE SYNTHASE TYPE I PKS1-RELATED"/>
    <property type="match status" value="1"/>
</dbReference>
<sequence>MTTPPERIVEALRASIKDNERLRKQNERLSAIADEPIAVTGMACRLPGGVRTPEDFWRLLTEGGDGIGPFPADRGWDLGEQSATAQGGFLYDAAEFDPGFFGIGPREALAMDPQQRLLLETSWEAVERSGIDPLTLRGSRTGVFAGVMYHDYAARLDEVPDEVAAYLGNGSAGSVATGRVSYAMGLEGPAVTVDTACSSSLVTIHLAVQELRRRGCDLALAGGVAVMSTPGLFVEFTRQKGLAADGRCKAFADAADGTGFSEGVGMLMLERLSDARRNGHPVLAVLRGSAVNQDGASNGLTAPNGPAQERVIRQALLSAGLTAADVDAVEAHGTGTTLGDPIEAQALLAAYGQERELPLLLGSVKSNIGHTQSAAGVAGVIKTVLALRHGVLPRTLHVDRPSSHVDWSAGAVELLTEEREWPETGRPRRAGVSSFGISGTNAHVIVEQAPEEQPGEEPGEEQAPSAGTGAPWLLAGRTEAAVRAQAGRLAEHLDTHPALAAVDVAHSLATGRSAFPHRAVVVGADRAALAAYAAGQDPAAVVAGTADATGRTVFVFPGQGSQWAGMAVELLDTEPVFAERITECADALAEFTDWNLIDVLRGAEGAPGYDRVDVVQPALWAVMVSLTALWQAHGVQPDAVIGHSQGEIAAATVAGALTLQDGARTVALRSQAITAIAGNGGMVSIALPAEDIDLTPWQDRISIAAVNGPSSTVVAGDAAALDELVERLTTDGIRARRIPVDYASHSAHVERIQDDLLTLLAPVTPRGADIPFHSTVDNRWLDTTTMDAAYWYRNLRRTVRLEEAVRALLAEGFTTFVEISPHPVLTPGLQETLDETAAPTVTCGTLRRDHGGPTAFLASAARLHVRGVPVDFSPALAGARRVDLPTYPFQRGRYWLEGPREDASAGALFRTVWRPVGGARTGRPDGPIAVLNAGPGSADGLVPYADLAALAAAETVPATVLYHLPAAAGPDAGLPTAVRAAVNGTLDLLRAWLAEPRLAASRLVLATRRAAGPGLDDLALAPVWGLVRSAQAEYPGQFSLLDLDDSAASAAAVPAALATDEPQLVIRDGVPHAARLLPVPHEPARPIDPAGTVLVTGGTGTLGALLARHLVTDHGARHLLLTSRSGPDAPGAAELTTELTELGATVTVTACDTADRHQLSALLADIPTDHPLTAVIHTAGVLDDGILDSLTPERVDTVLRPKVDAAVHLHDLTAGHDLAAFVLFSSAAATLGSAGQTSYGAANAFLDALAERRCSRGLPAQSLAWGLWAQPSGMTGGLAEAELSRMVRGGVAPLSSAEGLALFDAALAAGDATLVTARLDLPAIRRRAAPGPLPALLRDLAAGAPARRQEPAGEFPEDTAGPSAAERLAGRLADAGEVERERILLDLVRGAVAGVLGHAGPEQVDPGRRFLELGFDSLTALALRNQLGAATGLRLATSLIYDQPSPALLAAHLRERLAERADADADADGRTAGAGTTTGAEPDGPLATLYWQACEQGSSMAALDLLKAAAGCRPSFRTAEEAPAAEPVRLAQSPDGPVLVCLPSFGPVSGPHEYARFAAACRGRREVLVLPQPGFLAGELPPADLDALAGLHAGSVLRHTGGRPFVLVGRSAGGWIAHAVAARLERLGTGPAGLALVDSYDPDYDQLPLLEPSMSAAMKDRESAFALADDTRLAAMGAYHRLFAGWRPERIAVPTLLVRAADPWTEEIRESAGWQAVWSLPHTALDTPGDHFSVLEDHSDTTARTVLAWLADAVEPALRPL</sequence>
<dbReference type="GO" id="GO:0004312">
    <property type="term" value="F:fatty acid synthase activity"/>
    <property type="evidence" value="ECO:0007669"/>
    <property type="project" value="TreeGrafter"/>
</dbReference>
<dbReference type="SMART" id="SM00824">
    <property type="entry name" value="PKS_TE"/>
    <property type="match status" value="1"/>
</dbReference>
<dbReference type="Pfam" id="PF08990">
    <property type="entry name" value="Docking"/>
    <property type="match status" value="1"/>
</dbReference>
<dbReference type="InterPro" id="IPR014030">
    <property type="entry name" value="Ketoacyl_synth_N"/>
</dbReference>
<dbReference type="EMBL" id="QVIG01000001">
    <property type="protein sequence ID" value="RGD62146.1"/>
    <property type="molecule type" value="Genomic_DNA"/>
</dbReference>
<dbReference type="InterPro" id="IPR009081">
    <property type="entry name" value="PP-bd_ACP"/>
</dbReference>
<feature type="region of interest" description="Disordered" evidence="8">
    <location>
        <begin position="450"/>
        <end position="470"/>
    </location>
</feature>
<dbReference type="InterPro" id="IPR018201">
    <property type="entry name" value="Ketoacyl_synth_AS"/>
</dbReference>
<dbReference type="Gene3D" id="3.40.366.10">
    <property type="entry name" value="Malonyl-Coenzyme A Acyl Carrier Protein, domain 2"/>
    <property type="match status" value="1"/>
</dbReference>
<dbReference type="Pfam" id="PF16197">
    <property type="entry name" value="KAsynt_C_assoc"/>
    <property type="match status" value="1"/>
</dbReference>
<dbReference type="Pfam" id="PF00698">
    <property type="entry name" value="Acyl_transf_1"/>
    <property type="match status" value="1"/>
</dbReference>
<dbReference type="InterPro" id="IPR036291">
    <property type="entry name" value="NAD(P)-bd_dom_sf"/>
</dbReference>
<evidence type="ECO:0000259" key="10">
    <source>
        <dbReference type="PROSITE" id="PS52004"/>
    </source>
</evidence>
<evidence type="ECO:0000256" key="2">
    <source>
        <dbReference type="ARBA" id="ARBA00022450"/>
    </source>
</evidence>
<keyword evidence="5" id="KW-0045">Antibiotic biosynthesis</keyword>
<evidence type="ECO:0000256" key="8">
    <source>
        <dbReference type="SAM" id="MobiDB-lite"/>
    </source>
</evidence>
<feature type="region of interest" description="Disordered" evidence="8">
    <location>
        <begin position="1461"/>
        <end position="1481"/>
    </location>
</feature>
<dbReference type="CDD" id="cd08956">
    <property type="entry name" value="KR_3_FAS_SDR_x"/>
    <property type="match status" value="1"/>
</dbReference>
<evidence type="ECO:0000256" key="5">
    <source>
        <dbReference type="ARBA" id="ARBA00023194"/>
    </source>
</evidence>
<dbReference type="SUPFAM" id="SSF55048">
    <property type="entry name" value="Probable ACP-binding domain of malonyl-CoA ACP transacylase"/>
    <property type="match status" value="1"/>
</dbReference>
<dbReference type="InterPro" id="IPR006162">
    <property type="entry name" value="Ppantetheine_attach_site"/>
</dbReference>
<dbReference type="SMART" id="SM00825">
    <property type="entry name" value="PKS_KS"/>
    <property type="match status" value="1"/>
</dbReference>
<reference evidence="11 12" key="1">
    <citation type="submission" date="2018-08" db="EMBL/GenBank/DDBJ databases">
        <title>Diversity &amp; Physiological Properties of Lignin-Decomposing Actinobacteria from Soil.</title>
        <authorList>
            <person name="Roh S.G."/>
            <person name="Kim S.B."/>
        </authorList>
    </citation>
    <scope>NUCLEOTIDE SEQUENCE [LARGE SCALE GENOMIC DNA]</scope>
    <source>
        <strain evidence="11 12">MMS17-GH009</strain>
    </source>
</reference>
<keyword evidence="2" id="KW-0596">Phosphopantetheine</keyword>
<evidence type="ECO:0000256" key="4">
    <source>
        <dbReference type="ARBA" id="ARBA00022679"/>
    </source>
</evidence>
<dbReference type="SMART" id="SM00823">
    <property type="entry name" value="PKS_PP"/>
    <property type="match status" value="1"/>
</dbReference>
<accession>A0A373A1W4</accession>
<dbReference type="Gene3D" id="1.10.1200.10">
    <property type="entry name" value="ACP-like"/>
    <property type="match status" value="1"/>
</dbReference>
<dbReference type="InterPro" id="IPR036736">
    <property type="entry name" value="ACP-like_sf"/>
</dbReference>
<gene>
    <name evidence="11" type="ORF">DR950_34280</name>
</gene>
<dbReference type="SUPFAM" id="SSF53901">
    <property type="entry name" value="Thiolase-like"/>
    <property type="match status" value="1"/>
</dbReference>
<dbReference type="Gene3D" id="3.40.47.10">
    <property type="match status" value="1"/>
</dbReference>
<dbReference type="InterPro" id="IPR013968">
    <property type="entry name" value="PKS_KR"/>
</dbReference>
<name>A0A373A1W4_9ACTN</name>
<dbReference type="Gene3D" id="3.40.50.1820">
    <property type="entry name" value="alpha/beta hydrolase"/>
    <property type="match status" value="1"/>
</dbReference>
<dbReference type="InterPro" id="IPR020841">
    <property type="entry name" value="PKS_Beta-ketoAc_synthase_dom"/>
</dbReference>
<evidence type="ECO:0000256" key="7">
    <source>
        <dbReference type="ARBA" id="ARBA00023315"/>
    </source>
</evidence>
<dbReference type="Pfam" id="PF00109">
    <property type="entry name" value="ketoacyl-synt"/>
    <property type="match status" value="1"/>
</dbReference>
<evidence type="ECO:0000256" key="3">
    <source>
        <dbReference type="ARBA" id="ARBA00022553"/>
    </source>
</evidence>
<dbReference type="PROSITE" id="PS00606">
    <property type="entry name" value="KS3_1"/>
    <property type="match status" value="1"/>
</dbReference>
<dbReference type="InterPro" id="IPR016039">
    <property type="entry name" value="Thiolase-like"/>
</dbReference>
<evidence type="ECO:0000259" key="9">
    <source>
        <dbReference type="PROSITE" id="PS50075"/>
    </source>
</evidence>
<dbReference type="GO" id="GO:0006633">
    <property type="term" value="P:fatty acid biosynthetic process"/>
    <property type="evidence" value="ECO:0007669"/>
    <property type="project" value="InterPro"/>
</dbReference>
<dbReference type="Pfam" id="PF02801">
    <property type="entry name" value="Ketoacyl-synt_C"/>
    <property type="match status" value="1"/>
</dbReference>
<dbReference type="SMART" id="SM01294">
    <property type="entry name" value="PKS_PP_betabranch"/>
    <property type="match status" value="1"/>
</dbReference>
<dbReference type="Pfam" id="PF00550">
    <property type="entry name" value="PP-binding"/>
    <property type="match status" value="1"/>
</dbReference>
<evidence type="ECO:0000313" key="11">
    <source>
        <dbReference type="EMBL" id="RGD62146.1"/>
    </source>
</evidence>
<dbReference type="PANTHER" id="PTHR43775">
    <property type="entry name" value="FATTY ACID SYNTHASE"/>
    <property type="match status" value="1"/>
</dbReference>
<feature type="compositionally biased region" description="Acidic residues" evidence="8">
    <location>
        <begin position="450"/>
        <end position="460"/>
    </location>
</feature>
<dbReference type="InterPro" id="IPR016035">
    <property type="entry name" value="Acyl_Trfase/lysoPLipase"/>
</dbReference>
<dbReference type="Pfam" id="PF00975">
    <property type="entry name" value="Thioesterase"/>
    <property type="match status" value="1"/>
</dbReference>
<dbReference type="InterPro" id="IPR029058">
    <property type="entry name" value="AB_hydrolase_fold"/>
</dbReference>
<feature type="domain" description="Ketosynthase family 3 (KS3)" evidence="10">
    <location>
        <begin position="34"/>
        <end position="448"/>
    </location>
</feature>
<evidence type="ECO:0000313" key="12">
    <source>
        <dbReference type="Proteomes" id="UP000263377"/>
    </source>
</evidence>
<organism evidence="11 12">
    <name type="scientific">Kitasatospora xanthocidica</name>
    <dbReference type="NCBI Taxonomy" id="83382"/>
    <lineage>
        <taxon>Bacteria</taxon>
        <taxon>Bacillati</taxon>
        <taxon>Actinomycetota</taxon>
        <taxon>Actinomycetes</taxon>
        <taxon>Kitasatosporales</taxon>
        <taxon>Streptomycetaceae</taxon>
        <taxon>Kitasatospora</taxon>
    </lineage>
</organism>
<dbReference type="SUPFAM" id="SSF51735">
    <property type="entry name" value="NAD(P)-binding Rossmann-fold domains"/>
    <property type="match status" value="2"/>
</dbReference>
<dbReference type="FunFam" id="3.40.366.10:FF:000002">
    <property type="entry name" value="Probable polyketide synthase 2"/>
    <property type="match status" value="1"/>
</dbReference>
<dbReference type="PROSITE" id="PS00012">
    <property type="entry name" value="PHOSPHOPANTETHEINE"/>
    <property type="match status" value="1"/>
</dbReference>
<dbReference type="Gene3D" id="3.30.70.3290">
    <property type="match status" value="1"/>
</dbReference>
<dbReference type="InterPro" id="IPR020802">
    <property type="entry name" value="TesA-like"/>
</dbReference>
<comment type="caution">
    <text evidence="11">The sequence shown here is derived from an EMBL/GenBank/DDBJ whole genome shotgun (WGS) entry which is preliminary data.</text>
</comment>
<evidence type="ECO:0000256" key="6">
    <source>
        <dbReference type="ARBA" id="ARBA00023268"/>
    </source>
</evidence>
<dbReference type="GO" id="GO:0004315">
    <property type="term" value="F:3-oxoacyl-[acyl-carrier-protein] synthase activity"/>
    <property type="evidence" value="ECO:0007669"/>
    <property type="project" value="InterPro"/>
</dbReference>
<evidence type="ECO:0000256" key="1">
    <source>
        <dbReference type="ARBA" id="ARBA00001957"/>
    </source>
</evidence>
<dbReference type="PROSITE" id="PS50075">
    <property type="entry name" value="CARRIER"/>
    <property type="match status" value="1"/>
</dbReference>
<keyword evidence="3" id="KW-0597">Phosphoprotein</keyword>
<protein>
    <submittedName>
        <fullName evidence="11">SDR family NAD(P)-dependent oxidoreductase</fullName>
    </submittedName>
</protein>
<dbReference type="PROSITE" id="PS52004">
    <property type="entry name" value="KS3_2"/>
    <property type="match status" value="1"/>
</dbReference>
<dbReference type="SMART" id="SM00822">
    <property type="entry name" value="PKS_KR"/>
    <property type="match status" value="1"/>
</dbReference>
<dbReference type="InterPro" id="IPR001227">
    <property type="entry name" value="Ac_transferase_dom_sf"/>
</dbReference>
<keyword evidence="4" id="KW-0808">Transferase</keyword>
<dbReference type="InterPro" id="IPR055123">
    <property type="entry name" value="SpnB-like_Rossmann"/>
</dbReference>
<keyword evidence="7" id="KW-0012">Acyltransferase</keyword>
<keyword evidence="12" id="KW-1185">Reference proteome</keyword>
<dbReference type="InterPro" id="IPR050091">
    <property type="entry name" value="PKS_NRPS_Biosynth_Enz"/>
</dbReference>
<dbReference type="SUPFAM" id="SSF52151">
    <property type="entry name" value="FabD/lysophospholipase-like"/>
    <property type="match status" value="1"/>
</dbReference>
<dbReference type="SUPFAM" id="SSF53474">
    <property type="entry name" value="alpha/beta-Hydrolases"/>
    <property type="match status" value="1"/>
</dbReference>
<dbReference type="InterPro" id="IPR020806">
    <property type="entry name" value="PKS_PP-bd"/>
</dbReference>
<dbReference type="Pfam" id="PF08659">
    <property type="entry name" value="KR"/>
    <property type="match status" value="1"/>
</dbReference>
<dbReference type="InterPro" id="IPR014043">
    <property type="entry name" value="Acyl_transferase_dom"/>
</dbReference>
<keyword evidence="6" id="KW-0511">Multifunctional enzyme</keyword>
<dbReference type="InterPro" id="IPR057326">
    <property type="entry name" value="KR_dom"/>
</dbReference>
<dbReference type="GO" id="GO:0031177">
    <property type="term" value="F:phosphopantetheine binding"/>
    <property type="evidence" value="ECO:0007669"/>
    <property type="project" value="InterPro"/>
</dbReference>
<comment type="cofactor">
    <cofactor evidence="1">
        <name>pantetheine 4'-phosphate</name>
        <dbReference type="ChEBI" id="CHEBI:47942"/>
    </cofactor>
</comment>
<feature type="domain" description="Carrier" evidence="9">
    <location>
        <begin position="1382"/>
        <end position="1457"/>
    </location>
</feature>
<dbReference type="InterPro" id="IPR032821">
    <property type="entry name" value="PKS_assoc"/>
</dbReference>
<dbReference type="InterPro" id="IPR016036">
    <property type="entry name" value="Malonyl_transacylase_ACP-bd"/>
</dbReference>
<dbReference type="SMART" id="SM00827">
    <property type="entry name" value="PKS_AT"/>
    <property type="match status" value="1"/>
</dbReference>
<dbReference type="InterPro" id="IPR001031">
    <property type="entry name" value="Thioesterase"/>
</dbReference>
<dbReference type="RefSeq" id="WP_117490423.1">
    <property type="nucleotide sequence ID" value="NZ_QVIG01000001.1"/>
</dbReference>
<dbReference type="CDD" id="cd00833">
    <property type="entry name" value="PKS"/>
    <property type="match status" value="1"/>
</dbReference>
<dbReference type="Gene3D" id="3.40.50.720">
    <property type="entry name" value="NAD(P)-binding Rossmann-like Domain"/>
    <property type="match status" value="1"/>
</dbReference>
<dbReference type="FunFam" id="3.40.47.10:FF:000019">
    <property type="entry name" value="Polyketide synthase type I"/>
    <property type="match status" value="1"/>
</dbReference>
<dbReference type="Pfam" id="PF22953">
    <property type="entry name" value="SpnB_Rossmann"/>
    <property type="match status" value="1"/>
</dbReference>
<dbReference type="Proteomes" id="UP000263377">
    <property type="component" value="Unassembled WGS sequence"/>
</dbReference>
<dbReference type="GO" id="GO:0033068">
    <property type="term" value="P:macrolide biosynthetic process"/>
    <property type="evidence" value="ECO:0007669"/>
    <property type="project" value="UniProtKB-ARBA"/>
</dbReference>
<feature type="compositionally biased region" description="Low complexity" evidence="8">
    <location>
        <begin position="1470"/>
        <end position="1481"/>
    </location>
</feature>
<dbReference type="InterPro" id="IPR014031">
    <property type="entry name" value="Ketoacyl_synth_C"/>
</dbReference>
<dbReference type="InterPro" id="IPR015083">
    <property type="entry name" value="NorB/c/GfsB-D-like_docking"/>
</dbReference>